<organism evidence="1 2">
    <name type="scientific">Ectopseudomonas guguanensis</name>
    <dbReference type="NCBI Taxonomy" id="1198456"/>
    <lineage>
        <taxon>Bacteria</taxon>
        <taxon>Pseudomonadati</taxon>
        <taxon>Pseudomonadota</taxon>
        <taxon>Gammaproteobacteria</taxon>
        <taxon>Pseudomonadales</taxon>
        <taxon>Pseudomonadaceae</taxon>
        <taxon>Ectopseudomonas</taxon>
    </lineage>
</organism>
<sequence>MSDSIHWFVVTCPSDEQAHVLGRSLLDWMIERKIVAAQLCPRSGLYLPGDDAQGFDHGIDYCGVQLVQERTVFHAGDCGLEGLACPSCRQVSAADEIVWDEAVDKWFAGQDDATLNCPVCLQAGRLHDWQFLPMPWAFGNLGVGFCNWWPDEVMIQSLLAELGPDTRQVRQHM</sequence>
<proteinExistence type="predicted"/>
<keyword evidence="2" id="KW-1185">Reference proteome</keyword>
<name>A0A1H0MZ08_9GAMM</name>
<protein>
    <recommendedName>
        <fullName evidence="3">Sugar ABC transporter ATPase</fullName>
    </recommendedName>
</protein>
<dbReference type="Proteomes" id="UP000199460">
    <property type="component" value="Unassembled WGS sequence"/>
</dbReference>
<dbReference type="GeneID" id="300930450"/>
<dbReference type="AlphaFoldDB" id="A0A1H0MZ08"/>
<evidence type="ECO:0000313" key="2">
    <source>
        <dbReference type="Proteomes" id="UP000199460"/>
    </source>
</evidence>
<gene>
    <name evidence="1" type="ORF">SAMN05216213_102208</name>
</gene>
<dbReference type="RefSeq" id="WP_090427391.1">
    <property type="nucleotide sequence ID" value="NZ_FNJJ01000002.1"/>
</dbReference>
<evidence type="ECO:0008006" key="3">
    <source>
        <dbReference type="Google" id="ProtNLM"/>
    </source>
</evidence>
<dbReference type="OrthoDB" id="6919284at2"/>
<evidence type="ECO:0000313" key="1">
    <source>
        <dbReference type="EMBL" id="SDO85350.1"/>
    </source>
</evidence>
<dbReference type="EMBL" id="FNJJ01000002">
    <property type="protein sequence ID" value="SDO85350.1"/>
    <property type="molecule type" value="Genomic_DNA"/>
</dbReference>
<accession>A0A1H0MZ08</accession>
<reference evidence="2" key="1">
    <citation type="submission" date="2016-10" db="EMBL/GenBank/DDBJ databases">
        <authorList>
            <person name="Varghese N."/>
            <person name="Submissions S."/>
        </authorList>
    </citation>
    <scope>NUCLEOTIDE SEQUENCE [LARGE SCALE GENOMIC DNA]</scope>
    <source>
        <strain evidence="2">JCM 18416</strain>
    </source>
</reference>